<dbReference type="KEGG" id="pspu:NA29_16075"/>
<dbReference type="Pfam" id="PF12833">
    <property type="entry name" value="HTH_18"/>
    <property type="match status" value="1"/>
</dbReference>
<dbReference type="InterPro" id="IPR009057">
    <property type="entry name" value="Homeodomain-like_sf"/>
</dbReference>
<dbReference type="SUPFAM" id="SSF46689">
    <property type="entry name" value="Homeodomain-like"/>
    <property type="match status" value="2"/>
</dbReference>
<keyword evidence="2" id="KW-0238">DNA-binding</keyword>
<feature type="domain" description="HTH araC/xylS-type" evidence="4">
    <location>
        <begin position="197"/>
        <end position="295"/>
    </location>
</feature>
<evidence type="ECO:0000313" key="5">
    <source>
        <dbReference type="EMBL" id="SNU85227.1"/>
    </source>
</evidence>
<proteinExistence type="predicted"/>
<dbReference type="GO" id="GO:0043565">
    <property type="term" value="F:sequence-specific DNA binding"/>
    <property type="evidence" value="ECO:0007669"/>
    <property type="project" value="InterPro"/>
</dbReference>
<protein>
    <submittedName>
        <fullName evidence="5">Regulatory protein soxS</fullName>
    </submittedName>
</protein>
<dbReference type="Gene3D" id="1.10.10.60">
    <property type="entry name" value="Homeodomain-like"/>
    <property type="match status" value="1"/>
</dbReference>
<name>A0A239SIK1_9BURK</name>
<accession>A0A239SIK1</accession>
<dbReference type="EMBL" id="LT906435">
    <property type="protein sequence ID" value="SNU85227.1"/>
    <property type="molecule type" value="Genomic_DNA"/>
</dbReference>
<keyword evidence="1" id="KW-0805">Transcription regulation</keyword>
<gene>
    <name evidence="5" type="primary">soxS_1</name>
    <name evidence="5" type="ORF">SAMEA4530655_02374</name>
</gene>
<organism evidence="5 6">
    <name type="scientific">Pandoraea sputorum</name>
    <dbReference type="NCBI Taxonomy" id="93222"/>
    <lineage>
        <taxon>Bacteria</taxon>
        <taxon>Pseudomonadati</taxon>
        <taxon>Pseudomonadota</taxon>
        <taxon>Betaproteobacteria</taxon>
        <taxon>Burkholderiales</taxon>
        <taxon>Burkholderiaceae</taxon>
        <taxon>Pandoraea</taxon>
    </lineage>
</organism>
<reference evidence="5 6" key="1">
    <citation type="submission" date="2017-06" db="EMBL/GenBank/DDBJ databases">
        <authorList>
            <consortium name="Pathogen Informatics"/>
        </authorList>
    </citation>
    <scope>NUCLEOTIDE SEQUENCE [LARGE SCALE GENOMIC DNA]</scope>
    <source>
        <strain evidence="5 6">NCTC13161</strain>
    </source>
</reference>
<evidence type="ECO:0000256" key="2">
    <source>
        <dbReference type="ARBA" id="ARBA00023125"/>
    </source>
</evidence>
<dbReference type="Proteomes" id="UP000215126">
    <property type="component" value="Chromosome 1"/>
</dbReference>
<evidence type="ECO:0000313" key="6">
    <source>
        <dbReference type="Proteomes" id="UP000215126"/>
    </source>
</evidence>
<dbReference type="GO" id="GO:0003700">
    <property type="term" value="F:DNA-binding transcription factor activity"/>
    <property type="evidence" value="ECO:0007669"/>
    <property type="project" value="InterPro"/>
</dbReference>
<evidence type="ECO:0000256" key="3">
    <source>
        <dbReference type="ARBA" id="ARBA00023163"/>
    </source>
</evidence>
<keyword evidence="3" id="KW-0804">Transcription</keyword>
<dbReference type="InterPro" id="IPR018060">
    <property type="entry name" value="HTH_AraC"/>
</dbReference>
<keyword evidence="6" id="KW-1185">Reference proteome</keyword>
<dbReference type="SMART" id="SM00342">
    <property type="entry name" value="HTH_ARAC"/>
    <property type="match status" value="1"/>
</dbReference>
<dbReference type="AlphaFoldDB" id="A0A239SIK1"/>
<dbReference type="STRING" id="93222.NA29_16075"/>
<evidence type="ECO:0000259" key="4">
    <source>
        <dbReference type="PROSITE" id="PS01124"/>
    </source>
</evidence>
<dbReference type="PANTHER" id="PTHR46796">
    <property type="entry name" value="HTH-TYPE TRANSCRIPTIONAL ACTIVATOR RHAS-RELATED"/>
    <property type="match status" value="1"/>
</dbReference>
<evidence type="ECO:0000256" key="1">
    <source>
        <dbReference type="ARBA" id="ARBA00023015"/>
    </source>
</evidence>
<sequence length="300" mass="33313">MLGQRWHPVCPAKESRVKLYPTASRHLYGDRIADVRHVSVGEYRTNPHAHDDEYMFLLPRTGQLVLNVESNVAPVRVAPKSFVVVPPQRVHDTRGYRPGQEHVAVYVASDFVAFCERKARRKLACSRISIWSAPLALLDAVRVASDTRMTHEVPLPELAAFRADLAVRTVAATCVEAGLTSAPIPQNRGDAHAEIVRDIQTFLDATLDQPISLDRVAYEFGLSRRTLTRIFREATGESVVDYQSRRRVEVAATLLRAPGMTVLAVATAVGLDSPSYLARLFRQHGYAPPKVFKQGAPDLD</sequence>
<dbReference type="PROSITE" id="PS01124">
    <property type="entry name" value="HTH_ARAC_FAMILY_2"/>
    <property type="match status" value="1"/>
</dbReference>
<dbReference type="InterPro" id="IPR050204">
    <property type="entry name" value="AraC_XylS_family_regulators"/>
</dbReference>